<organism evidence="1 2">
    <name type="scientific">Paramecium sonneborni</name>
    <dbReference type="NCBI Taxonomy" id="65129"/>
    <lineage>
        <taxon>Eukaryota</taxon>
        <taxon>Sar</taxon>
        <taxon>Alveolata</taxon>
        <taxon>Ciliophora</taxon>
        <taxon>Intramacronucleata</taxon>
        <taxon>Oligohymenophorea</taxon>
        <taxon>Peniculida</taxon>
        <taxon>Parameciidae</taxon>
        <taxon>Paramecium</taxon>
    </lineage>
</organism>
<reference evidence="1" key="1">
    <citation type="submission" date="2021-01" db="EMBL/GenBank/DDBJ databases">
        <authorList>
            <consortium name="Genoscope - CEA"/>
            <person name="William W."/>
        </authorList>
    </citation>
    <scope>NUCLEOTIDE SEQUENCE</scope>
</reference>
<name>A0A8S1MUJ9_9CILI</name>
<sequence>MIDVLNEEQDYQKYCINELSLILLQYTIKKLKQVKKTIMRSLSHELRTSLNTVNGYISEAYERIYNIQELYKTLGLSLNILIQCS</sequence>
<proteinExistence type="predicted"/>
<keyword evidence="2" id="KW-1185">Reference proteome</keyword>
<evidence type="ECO:0000313" key="1">
    <source>
        <dbReference type="EMBL" id="CAD8084717.1"/>
    </source>
</evidence>
<dbReference type="EMBL" id="CAJJDN010000047">
    <property type="protein sequence ID" value="CAD8084717.1"/>
    <property type="molecule type" value="Genomic_DNA"/>
</dbReference>
<comment type="caution">
    <text evidence="1">The sequence shown here is derived from an EMBL/GenBank/DDBJ whole genome shotgun (WGS) entry which is preliminary data.</text>
</comment>
<evidence type="ECO:0008006" key="3">
    <source>
        <dbReference type="Google" id="ProtNLM"/>
    </source>
</evidence>
<gene>
    <name evidence="1" type="ORF">PSON_ATCC_30995.1.T0470126</name>
</gene>
<accession>A0A8S1MUJ9</accession>
<evidence type="ECO:0000313" key="2">
    <source>
        <dbReference type="Proteomes" id="UP000692954"/>
    </source>
</evidence>
<protein>
    <recommendedName>
        <fullName evidence="3">Histidine kinase</fullName>
    </recommendedName>
</protein>
<dbReference type="Proteomes" id="UP000692954">
    <property type="component" value="Unassembled WGS sequence"/>
</dbReference>
<dbReference type="AlphaFoldDB" id="A0A8S1MUJ9"/>